<dbReference type="AlphaFoldDB" id="G7DVH3"/>
<keyword evidence="3" id="KW-1185">Reference proteome</keyword>
<protein>
    <submittedName>
        <fullName evidence="2">Uncharacterized protein</fullName>
    </submittedName>
</protein>
<evidence type="ECO:0000256" key="1">
    <source>
        <dbReference type="SAM" id="MobiDB-lite"/>
    </source>
</evidence>
<reference evidence="2 3" key="1">
    <citation type="journal article" date="2011" name="J. Gen. Appl. Microbiol.">
        <title>Draft genome sequencing of the enigmatic basidiomycete Mixia osmundae.</title>
        <authorList>
            <person name="Nishida H."/>
            <person name="Nagatsuka Y."/>
            <person name="Sugiyama J."/>
        </authorList>
    </citation>
    <scope>NUCLEOTIDE SEQUENCE [LARGE SCALE GENOMIC DNA]</scope>
    <source>
        <strain evidence="3">CBS 9802 / IAM 14324 / JCM 22182 / KY 12970</strain>
    </source>
</reference>
<dbReference type="InParanoid" id="G7DVH3"/>
<reference evidence="2 3" key="2">
    <citation type="journal article" date="2012" name="Open Biol.">
        <title>Characteristics of nucleosomes and linker DNA regions on the genome of the basidiomycete Mixia osmundae revealed by mono- and dinucleosome mapping.</title>
        <authorList>
            <person name="Nishida H."/>
            <person name="Kondo S."/>
            <person name="Matsumoto T."/>
            <person name="Suzuki Y."/>
            <person name="Yoshikawa H."/>
            <person name="Taylor T.D."/>
            <person name="Sugiyama J."/>
        </authorList>
    </citation>
    <scope>NUCLEOTIDE SEQUENCE [LARGE SCALE GENOMIC DNA]</scope>
    <source>
        <strain evidence="3">CBS 9802 / IAM 14324 / JCM 22182 / KY 12970</strain>
    </source>
</reference>
<name>G7DVH3_MIXOS</name>
<proteinExistence type="predicted"/>
<organism evidence="2 3">
    <name type="scientific">Mixia osmundae (strain CBS 9802 / IAM 14324 / JCM 22182 / KY 12970)</name>
    <dbReference type="NCBI Taxonomy" id="764103"/>
    <lineage>
        <taxon>Eukaryota</taxon>
        <taxon>Fungi</taxon>
        <taxon>Dikarya</taxon>
        <taxon>Basidiomycota</taxon>
        <taxon>Pucciniomycotina</taxon>
        <taxon>Mixiomycetes</taxon>
        <taxon>Mixiales</taxon>
        <taxon>Mixiaceae</taxon>
        <taxon>Mixia</taxon>
    </lineage>
</organism>
<feature type="compositionally biased region" description="Acidic residues" evidence="1">
    <location>
        <begin position="46"/>
        <end position="57"/>
    </location>
</feature>
<accession>G7DVH3</accession>
<dbReference type="RefSeq" id="XP_014567218.1">
    <property type="nucleotide sequence ID" value="XM_014711732.1"/>
</dbReference>
<comment type="caution">
    <text evidence="2">The sequence shown here is derived from an EMBL/GenBank/DDBJ whole genome shotgun (WGS) entry which is preliminary data.</text>
</comment>
<feature type="compositionally biased region" description="Polar residues" evidence="1">
    <location>
        <begin position="33"/>
        <end position="42"/>
    </location>
</feature>
<feature type="region of interest" description="Disordered" evidence="1">
    <location>
        <begin position="33"/>
        <end position="93"/>
    </location>
</feature>
<sequence length="93" mass="10199">MITKKYVEELERRLAASESLIRSFEEGNVTADQLKSYASQPRLQEVDSESESSDEQDLSGSLSTSGAPKEQSTTTQVDELTDDVGKLALETGR</sequence>
<feature type="non-terminal residue" evidence="2">
    <location>
        <position position="93"/>
    </location>
</feature>
<dbReference type="Proteomes" id="UP000009131">
    <property type="component" value="Unassembled WGS sequence"/>
</dbReference>
<dbReference type="EMBL" id="BABT02000042">
    <property type="protein sequence ID" value="GAA94583.1"/>
    <property type="molecule type" value="Genomic_DNA"/>
</dbReference>
<dbReference type="HOGENOM" id="CLU_2400158_0_0_1"/>
<feature type="compositionally biased region" description="Polar residues" evidence="1">
    <location>
        <begin position="64"/>
        <end position="78"/>
    </location>
</feature>
<gene>
    <name evidence="2" type="primary">Mo01235</name>
    <name evidence="2" type="ORF">E5Q_01235</name>
</gene>
<evidence type="ECO:0000313" key="2">
    <source>
        <dbReference type="EMBL" id="GAA94583.1"/>
    </source>
</evidence>
<evidence type="ECO:0000313" key="3">
    <source>
        <dbReference type="Proteomes" id="UP000009131"/>
    </source>
</evidence>